<dbReference type="InterPro" id="IPR027417">
    <property type="entry name" value="P-loop_NTPase"/>
</dbReference>
<dbReference type="InterPro" id="IPR014001">
    <property type="entry name" value="Helicase_ATP-bd"/>
</dbReference>
<dbReference type="GO" id="GO:0003677">
    <property type="term" value="F:DNA binding"/>
    <property type="evidence" value="ECO:0007669"/>
    <property type="project" value="InterPro"/>
</dbReference>
<dbReference type="Pfam" id="PF04851">
    <property type="entry name" value="ResIII"/>
    <property type="match status" value="1"/>
</dbReference>
<dbReference type="CDD" id="cd17926">
    <property type="entry name" value="DEXHc_RE"/>
    <property type="match status" value="1"/>
</dbReference>
<dbReference type="GO" id="GO:0005829">
    <property type="term" value="C:cytosol"/>
    <property type="evidence" value="ECO:0007669"/>
    <property type="project" value="TreeGrafter"/>
</dbReference>
<proteinExistence type="predicted"/>
<dbReference type="PANTHER" id="PTHR47396">
    <property type="entry name" value="TYPE I RESTRICTION ENZYME ECOKI R PROTEIN"/>
    <property type="match status" value="1"/>
</dbReference>
<reference evidence="2 3" key="1">
    <citation type="submission" date="2014-10" db="EMBL/GenBank/DDBJ databases">
        <title>Pedobacter Kyungheensis.</title>
        <authorList>
            <person name="Anderson B.M."/>
            <person name="Newman J.D."/>
        </authorList>
    </citation>
    <scope>NUCLEOTIDE SEQUENCE [LARGE SCALE GENOMIC DNA]</scope>
    <source>
        <strain evidence="2 3">KACC 16221</strain>
    </source>
</reference>
<evidence type="ECO:0000313" key="3">
    <source>
        <dbReference type="Proteomes" id="UP000031246"/>
    </source>
</evidence>
<gene>
    <name evidence="2" type="ORF">OC25_03610</name>
</gene>
<name>A0A0C1FWM8_9SPHI</name>
<dbReference type="SUPFAM" id="SSF52540">
    <property type="entry name" value="P-loop containing nucleoside triphosphate hydrolases"/>
    <property type="match status" value="1"/>
</dbReference>
<dbReference type="AlphaFoldDB" id="A0A0C1FWM8"/>
<protein>
    <recommendedName>
        <fullName evidence="1">Helicase ATP-binding domain-containing protein</fullName>
    </recommendedName>
</protein>
<dbReference type="Gene3D" id="3.40.50.300">
    <property type="entry name" value="P-loop containing nucleotide triphosphate hydrolases"/>
    <property type="match status" value="2"/>
</dbReference>
<organism evidence="2 3">
    <name type="scientific">Pedobacter kyungheensis</name>
    <dbReference type="NCBI Taxonomy" id="1069985"/>
    <lineage>
        <taxon>Bacteria</taxon>
        <taxon>Pseudomonadati</taxon>
        <taxon>Bacteroidota</taxon>
        <taxon>Sphingobacteriia</taxon>
        <taxon>Sphingobacteriales</taxon>
        <taxon>Sphingobacteriaceae</taxon>
        <taxon>Pedobacter</taxon>
    </lineage>
</organism>
<dbReference type="PANTHER" id="PTHR47396:SF1">
    <property type="entry name" value="ATP-DEPENDENT HELICASE IRC3-RELATED"/>
    <property type="match status" value="1"/>
</dbReference>
<sequence length="1089" mass="122824">MRLPRIESGAFKQNIGKINHIIKNERYGEIIAIEQIPISPRISENAIVLRDGIKILVSQRKKIAMPEEVSGVLSFDSEGKLFWDQHVLINEFRSRVVQIGLEKIAGEIAATWHDIFSFKAEKKNSSGEITDFGFRPPQLGALHAIGSHWSLYHSAGTLVMPTGTGKTETMLATMVAYNPGKILVVVPSRALRAQTFEKFLTLGLLRKLGNIGFDSLNPIVGVVTSIPKSDEDLTIFDKCNVIIASMGALNEDIHFPSSKKIASKVDALIIDEAHHIAAPTWTAFKEFFQEKKVLQFTATPYRRDGKLVDGKVLYEYALQQAQVDGYFKKINFYPVHQIDDLLSDSDIANEAVQILKQDLTAELDHILMARCADTTRAGKVVEIYRQLAPELNPVLVHSVEKGSEASLRKIFSRESRIVVCVNMLGEGFDLPQLKIAAVHDIHKSLAILLQFTGRFTRTSASKIGEASIVANIARAEVSLALERLYSEDADWNILLSEMSSQAARSHAELMKFLNESKQLEGGQDGVDAQEISHHLLKPTFNTMIYECEKFEPKRFHEGVPDNMSVQRVWLNDESKTIYFVTRVDFPLKWTRSKTIRDTEWHLFVIHYDQERKLIYFSSTEKTNFYDKMVSAVGATRQIREEQIFRTLGRINRLIFQNIGVKKNGRRNLRFAMYVGGDVVQALALTEKTGSSKSNLSGTGWENGAPVTIGCSAKGRVWARDPGSIPELIQWCENVGDKLLDESIDPSKIIDNVLIPEEVEILPAIRTLSIDWPMELLRKSQERVNIYDSHGKDFTLSLIDIDVAAMRKSVNEIVFTLSYNQESVWATFVLTVGGKDGFLVGEQGGDKLKIKMGRKDLFLSEYFSNYPPLIRYIDLSELDGNLLIKPQNPREFELPEQIFEPWDWRGVDISKESLWKEGNIRNDSIQWRVSQAYIAAGYEIVFDDDAAGESADLVCLREEADFIRLALVHCKFTKGKEPGERVNDVVEVCSQAIRSTKWKWKFKDLCTHILGRETRLASAIRQSRFLTGNANLVNRVSQVSRFKEIKLEIIIVQPGISKANISPDQKIVLAASHSFLQETVGIELQIICSD</sequence>
<dbReference type="EMBL" id="JSYN01000003">
    <property type="protein sequence ID" value="KIA96268.1"/>
    <property type="molecule type" value="Genomic_DNA"/>
</dbReference>
<dbReference type="SMART" id="SM00487">
    <property type="entry name" value="DEXDc"/>
    <property type="match status" value="1"/>
</dbReference>
<dbReference type="InterPro" id="IPR050742">
    <property type="entry name" value="Helicase_Restrict-Modif_Enz"/>
</dbReference>
<comment type="caution">
    <text evidence="2">The sequence shown here is derived from an EMBL/GenBank/DDBJ whole genome shotgun (WGS) entry which is preliminary data.</text>
</comment>
<dbReference type="Proteomes" id="UP000031246">
    <property type="component" value="Unassembled WGS sequence"/>
</dbReference>
<dbReference type="InterPro" id="IPR006935">
    <property type="entry name" value="Helicase/UvrB_N"/>
</dbReference>
<accession>A0A0C1FWM8</accession>
<keyword evidence="3" id="KW-1185">Reference proteome</keyword>
<dbReference type="GO" id="GO:0005524">
    <property type="term" value="F:ATP binding"/>
    <property type="evidence" value="ECO:0007669"/>
    <property type="project" value="InterPro"/>
</dbReference>
<evidence type="ECO:0000313" key="2">
    <source>
        <dbReference type="EMBL" id="KIA96268.1"/>
    </source>
</evidence>
<dbReference type="GO" id="GO:0016787">
    <property type="term" value="F:hydrolase activity"/>
    <property type="evidence" value="ECO:0007669"/>
    <property type="project" value="InterPro"/>
</dbReference>
<feature type="domain" description="Helicase ATP-binding" evidence="1">
    <location>
        <begin position="147"/>
        <end position="318"/>
    </location>
</feature>
<evidence type="ECO:0000259" key="1">
    <source>
        <dbReference type="PROSITE" id="PS51192"/>
    </source>
</evidence>
<dbReference type="PROSITE" id="PS51192">
    <property type="entry name" value="HELICASE_ATP_BIND_1"/>
    <property type="match status" value="1"/>
</dbReference>